<protein>
    <submittedName>
        <fullName evidence="1">Uncharacterized protein</fullName>
    </submittedName>
</protein>
<accession>A2RZS9</accession>
<dbReference type="HOGENOM" id="CLU_3341250_0_0_4"/>
<evidence type="ECO:0000313" key="1">
    <source>
        <dbReference type="EMBL" id="ABN00253.2"/>
    </source>
</evidence>
<organism evidence="1 2">
    <name type="scientific">Burkholderia mallei (strain NCTC 10229)</name>
    <dbReference type="NCBI Taxonomy" id="412022"/>
    <lineage>
        <taxon>Bacteria</taxon>
        <taxon>Pseudomonadati</taxon>
        <taxon>Pseudomonadota</taxon>
        <taxon>Betaproteobacteria</taxon>
        <taxon>Burkholderiales</taxon>
        <taxon>Burkholderiaceae</taxon>
        <taxon>Burkholderia</taxon>
        <taxon>pseudomallei group</taxon>
    </lineage>
</organism>
<proteinExistence type="predicted"/>
<evidence type="ECO:0000313" key="2">
    <source>
        <dbReference type="Proteomes" id="UP000002283"/>
    </source>
</evidence>
<reference evidence="1 2" key="1">
    <citation type="submission" date="2007-01" db="EMBL/GenBank/DDBJ databases">
        <authorList>
            <person name="DeShazer D."/>
            <person name="Woods D.E."/>
            <person name="Nierman W.C."/>
        </authorList>
    </citation>
    <scope>NUCLEOTIDE SEQUENCE [LARGE SCALE GENOMIC DNA]</scope>
    <source>
        <strain evidence="1 2">NCTC 10229</strain>
    </source>
</reference>
<name>A2RZS9_BURM9</name>
<dbReference type="AlphaFoldDB" id="A2RZS9"/>
<sequence>MEIGAPRPRDAPIRSRRHANPECRARISIFSRVIQDI</sequence>
<dbReference type="KEGG" id="bml:BMA10229_1396"/>
<dbReference type="EMBL" id="CP000545">
    <property type="protein sequence ID" value="ABN00253.2"/>
    <property type="molecule type" value="Genomic_DNA"/>
</dbReference>
<dbReference type="Proteomes" id="UP000002283">
    <property type="component" value="Chromosome II"/>
</dbReference>
<gene>
    <name evidence="1" type="ordered locus">BMA10229_1396</name>
</gene>